<dbReference type="EC" id="2.3.-.-" evidence="2"/>
<feature type="domain" description="N-acetyltransferase" evidence="1">
    <location>
        <begin position="28"/>
        <end position="181"/>
    </location>
</feature>
<dbReference type="Pfam" id="PF13302">
    <property type="entry name" value="Acetyltransf_3"/>
    <property type="match status" value="1"/>
</dbReference>
<dbReference type="Gene3D" id="3.40.630.30">
    <property type="match status" value="1"/>
</dbReference>
<dbReference type="PANTHER" id="PTHR43792:SF9">
    <property type="entry name" value="RIBOSOMAL-PROTEIN-ALANINE ACETYLTRANSFERASE"/>
    <property type="match status" value="1"/>
</dbReference>
<dbReference type="InterPro" id="IPR016181">
    <property type="entry name" value="Acyl_CoA_acyltransferase"/>
</dbReference>
<name>A0ABV8B6Z2_9BACI</name>
<proteinExistence type="predicted"/>
<dbReference type="PROSITE" id="PS51186">
    <property type="entry name" value="GNAT"/>
    <property type="match status" value="1"/>
</dbReference>
<keyword evidence="2" id="KW-0012">Acyltransferase</keyword>
<dbReference type="InterPro" id="IPR051531">
    <property type="entry name" value="N-acetyltransferase"/>
</dbReference>
<organism evidence="2 3">
    <name type="scientific">Bacillus songklensis</name>
    <dbReference type="NCBI Taxonomy" id="1069116"/>
    <lineage>
        <taxon>Bacteria</taxon>
        <taxon>Bacillati</taxon>
        <taxon>Bacillota</taxon>
        <taxon>Bacilli</taxon>
        <taxon>Bacillales</taxon>
        <taxon>Bacillaceae</taxon>
        <taxon>Bacillus</taxon>
    </lineage>
</organism>
<dbReference type="EMBL" id="JBHRZT010000072">
    <property type="protein sequence ID" value="MFC3886091.1"/>
    <property type="molecule type" value="Genomic_DNA"/>
</dbReference>
<evidence type="ECO:0000313" key="2">
    <source>
        <dbReference type="EMBL" id="MFC3886091.1"/>
    </source>
</evidence>
<dbReference type="SUPFAM" id="SSF55729">
    <property type="entry name" value="Acyl-CoA N-acyltransferases (Nat)"/>
    <property type="match status" value="1"/>
</dbReference>
<evidence type="ECO:0000313" key="3">
    <source>
        <dbReference type="Proteomes" id="UP001595752"/>
    </source>
</evidence>
<accession>A0ABV8B6Z2</accession>
<gene>
    <name evidence="2" type="ORF">ACFOU2_22455</name>
</gene>
<keyword evidence="3" id="KW-1185">Reference proteome</keyword>
<dbReference type="Proteomes" id="UP001595752">
    <property type="component" value="Unassembled WGS sequence"/>
</dbReference>
<dbReference type="GO" id="GO:0016746">
    <property type="term" value="F:acyltransferase activity"/>
    <property type="evidence" value="ECO:0007669"/>
    <property type="project" value="UniProtKB-KW"/>
</dbReference>
<dbReference type="InterPro" id="IPR000182">
    <property type="entry name" value="GNAT_dom"/>
</dbReference>
<keyword evidence="2" id="KW-0808">Transferase</keyword>
<comment type="caution">
    <text evidence="2">The sequence shown here is derived from an EMBL/GenBank/DDBJ whole genome shotgun (WGS) entry which is preliminary data.</text>
</comment>
<evidence type="ECO:0000259" key="1">
    <source>
        <dbReference type="PROSITE" id="PS51186"/>
    </source>
</evidence>
<sequence>MNRIFERFPALETERLRLQQITNEHVFDLFTYFSRDDLTKYYDIDTFYTMEQSFSLVHFFKRRFRSREGIRWGLINKETNRLIGTCGFHRIEKINRKAELGYDLSPDYWQQGFMTEAARRIVEFGFNDMGLHRIEAYYFEDNLASRQLLLKLGFQREGNLKGRFFKHGEFVDAVVAALLKPEYDKMQENTFEPTIQKRRGV</sequence>
<dbReference type="RefSeq" id="WP_377918459.1">
    <property type="nucleotide sequence ID" value="NZ_JBHRZT010000072.1"/>
</dbReference>
<reference evidence="3" key="1">
    <citation type="journal article" date="2019" name="Int. J. Syst. Evol. Microbiol.">
        <title>The Global Catalogue of Microorganisms (GCM) 10K type strain sequencing project: providing services to taxonomists for standard genome sequencing and annotation.</title>
        <authorList>
            <consortium name="The Broad Institute Genomics Platform"/>
            <consortium name="The Broad Institute Genome Sequencing Center for Infectious Disease"/>
            <person name="Wu L."/>
            <person name="Ma J."/>
        </authorList>
    </citation>
    <scope>NUCLEOTIDE SEQUENCE [LARGE SCALE GENOMIC DNA]</scope>
    <source>
        <strain evidence="3">CCUG 61889</strain>
    </source>
</reference>
<dbReference type="PANTHER" id="PTHR43792">
    <property type="entry name" value="GNAT FAMILY, PUTATIVE (AFU_ORTHOLOGUE AFUA_3G00765)-RELATED-RELATED"/>
    <property type="match status" value="1"/>
</dbReference>
<protein>
    <submittedName>
        <fullName evidence="2">GNAT family N-acetyltransferase</fullName>
        <ecNumber evidence="2">2.3.-.-</ecNumber>
    </submittedName>
</protein>